<sequence length="59" mass="6728">MLRPEQHIYMSLLHLFSFRARSTGGRTQQTTGPWRPARSNSAVPFHSMKPRPVSPTLAH</sequence>
<dbReference type="Proteomes" id="UP000248168">
    <property type="component" value="Unassembled WGS sequence"/>
</dbReference>
<evidence type="ECO:0000313" key="3">
    <source>
        <dbReference type="Proteomes" id="UP000248168"/>
    </source>
</evidence>
<dbReference type="EMBL" id="OUNR01000001">
    <property type="protein sequence ID" value="SPP63975.1"/>
    <property type="molecule type" value="Genomic_DNA"/>
</dbReference>
<dbReference type="InParanoid" id="A0A330L2J8"/>
<gene>
    <name evidence="2" type="ORF">NITLEN_11061</name>
</gene>
<evidence type="ECO:0000313" key="2">
    <source>
        <dbReference type="EMBL" id="SPP63975.1"/>
    </source>
</evidence>
<dbReference type="AlphaFoldDB" id="A0A330L2J8"/>
<reference evidence="3" key="1">
    <citation type="submission" date="2018-04" db="EMBL/GenBank/DDBJ databases">
        <authorList>
            <person name="Lucker S."/>
            <person name="Sakoula D."/>
        </authorList>
    </citation>
    <scope>NUCLEOTIDE SEQUENCE [LARGE SCALE GENOMIC DNA]</scope>
</reference>
<proteinExistence type="predicted"/>
<evidence type="ECO:0000256" key="1">
    <source>
        <dbReference type="SAM" id="MobiDB-lite"/>
    </source>
</evidence>
<organism evidence="2 3">
    <name type="scientific">Nitrospira lenta</name>
    <dbReference type="NCBI Taxonomy" id="1436998"/>
    <lineage>
        <taxon>Bacteria</taxon>
        <taxon>Pseudomonadati</taxon>
        <taxon>Nitrospirota</taxon>
        <taxon>Nitrospiria</taxon>
        <taxon>Nitrospirales</taxon>
        <taxon>Nitrospiraceae</taxon>
        <taxon>Nitrospira</taxon>
    </lineage>
</organism>
<name>A0A330L2J8_9BACT</name>
<keyword evidence="3" id="KW-1185">Reference proteome</keyword>
<feature type="region of interest" description="Disordered" evidence="1">
    <location>
        <begin position="20"/>
        <end position="59"/>
    </location>
</feature>
<protein>
    <submittedName>
        <fullName evidence="2">Uncharacterized protein</fullName>
    </submittedName>
</protein>
<feature type="compositionally biased region" description="Low complexity" evidence="1">
    <location>
        <begin position="23"/>
        <end position="32"/>
    </location>
</feature>
<accession>A0A330L2J8</accession>